<reference evidence="2 3" key="1">
    <citation type="submission" date="2019-03" db="EMBL/GenBank/DDBJ databases">
        <title>Single cell metagenomics reveals metabolic interactions within the superorganism composed of flagellate Streblomastix strix and complex community of Bacteroidetes bacteria on its surface.</title>
        <authorList>
            <person name="Treitli S.C."/>
            <person name="Kolisko M."/>
            <person name="Husnik F."/>
            <person name="Keeling P."/>
            <person name="Hampl V."/>
        </authorList>
    </citation>
    <scope>NUCLEOTIDE SEQUENCE [LARGE SCALE GENOMIC DNA]</scope>
    <source>
        <strain evidence="2">ST1C</strain>
    </source>
</reference>
<name>A0A5J4X770_9EUKA</name>
<dbReference type="Proteomes" id="UP000324800">
    <property type="component" value="Unassembled WGS sequence"/>
</dbReference>
<feature type="compositionally biased region" description="Basic and acidic residues" evidence="1">
    <location>
        <begin position="12"/>
        <end position="36"/>
    </location>
</feature>
<organism evidence="2 3">
    <name type="scientific">Streblomastix strix</name>
    <dbReference type="NCBI Taxonomy" id="222440"/>
    <lineage>
        <taxon>Eukaryota</taxon>
        <taxon>Metamonada</taxon>
        <taxon>Preaxostyla</taxon>
        <taxon>Oxymonadida</taxon>
        <taxon>Streblomastigidae</taxon>
        <taxon>Streblomastix</taxon>
    </lineage>
</organism>
<feature type="region of interest" description="Disordered" evidence="1">
    <location>
        <begin position="460"/>
        <end position="486"/>
    </location>
</feature>
<protein>
    <submittedName>
        <fullName evidence="2">Uncharacterized protein</fullName>
    </submittedName>
</protein>
<sequence length="675" mass="77185">MNKDSQQIRQQLFEEKKQKERAEKSDKEAQEAALDRKKMKQGFKAQMLLRGEERRRQFDQQKDEEKGIKINKEQQSLFSVMTEHIDGQNKDKDANKQGAGIEQDEDQLNQSNDPRYFGMSEELKNMLFKSVAPRPPTRDMGTEAKIELQNRKGYTDQSSIWDPDSVFQGNQSVEQVKTQEITPRQKTPNKNKIDSGLDRWFNATLGIGPVSDEMVLKSEIAAAHESVSAQKLLQITNKNISNQTKEPTQQISRSISPQFRQINHQAFPYPLSYKSKDPTQSTTQAIIQSEQYKKQIIQEKIKKDQLEKQQKFGKYKRQTQSNDQEASGIIAIWNKQGKENEQQTSDKDLSIPEIIKLSQKQLNESPKKETARKGGINIIKNSYDHPLNVLMAVEAERWKNSSAADFLSTNPLLLSNGTVPAASQSQQKERQRGRSPSPSSKIHSILANQGFDEQKRLWEQSEAKNKQQIQTNSIQQQPQIEQEQEQDNFEPIDIEQNEDAFNINNASTQIGQRRNQVRQSIYQQKIVTHNITQEEREGGREQVISALSKYMEERRMNDSNPLKLRQYEQDQMYKTYDITSMPGQLKKSLVQIPRVISNKLNHQNVKPPSGKQSLTNTLSSNIQQLNGGRIPLSGTLSSNAKSSQSRLLKLSNSQSTSNFIGIEPQITSKRPTSSK</sequence>
<evidence type="ECO:0000256" key="1">
    <source>
        <dbReference type="SAM" id="MobiDB-lite"/>
    </source>
</evidence>
<feature type="region of interest" description="Disordered" evidence="1">
    <location>
        <begin position="12"/>
        <end position="116"/>
    </location>
</feature>
<gene>
    <name evidence="2" type="ORF">EZS28_001879</name>
</gene>
<comment type="caution">
    <text evidence="2">The sequence shown here is derived from an EMBL/GenBank/DDBJ whole genome shotgun (WGS) entry which is preliminary data.</text>
</comment>
<proteinExistence type="predicted"/>
<evidence type="ECO:0000313" key="2">
    <source>
        <dbReference type="EMBL" id="KAA6402586.1"/>
    </source>
</evidence>
<feature type="compositionally biased region" description="Polar residues" evidence="1">
    <location>
        <begin position="417"/>
        <end position="426"/>
    </location>
</feature>
<feature type="compositionally biased region" description="Low complexity" evidence="1">
    <location>
        <begin position="467"/>
        <end position="481"/>
    </location>
</feature>
<feature type="compositionally biased region" description="Basic and acidic residues" evidence="1">
    <location>
        <begin position="50"/>
        <end position="72"/>
    </location>
</feature>
<dbReference type="EMBL" id="SNRW01000213">
    <property type="protein sequence ID" value="KAA6402586.1"/>
    <property type="molecule type" value="Genomic_DNA"/>
</dbReference>
<feature type="region of interest" description="Disordered" evidence="1">
    <location>
        <begin position="417"/>
        <end position="442"/>
    </location>
</feature>
<feature type="compositionally biased region" description="Basic and acidic residues" evidence="1">
    <location>
        <begin position="83"/>
        <end position="95"/>
    </location>
</feature>
<dbReference type="AlphaFoldDB" id="A0A5J4X770"/>
<accession>A0A5J4X770</accession>
<evidence type="ECO:0000313" key="3">
    <source>
        <dbReference type="Proteomes" id="UP000324800"/>
    </source>
</evidence>